<feature type="domain" description="Prolow-density lipoprotein receptor-related protein 1-like beta-propeller" evidence="3">
    <location>
        <begin position="82"/>
        <end position="263"/>
    </location>
</feature>
<dbReference type="Proteomes" id="UP000430508">
    <property type="component" value="Chromosome"/>
</dbReference>
<feature type="compositionally biased region" description="Polar residues" evidence="1">
    <location>
        <begin position="62"/>
        <end position="71"/>
    </location>
</feature>
<dbReference type="InterPro" id="IPR032485">
    <property type="entry name" value="LRP1-like_beta_prop"/>
</dbReference>
<dbReference type="Gene3D" id="2.120.10.30">
    <property type="entry name" value="TolB, C-terminal domain"/>
    <property type="match status" value="1"/>
</dbReference>
<evidence type="ECO:0000256" key="2">
    <source>
        <dbReference type="SAM" id="SignalP"/>
    </source>
</evidence>
<dbReference type="PROSITE" id="PS51257">
    <property type="entry name" value="PROKAR_LIPOPROTEIN"/>
    <property type="match status" value="1"/>
</dbReference>
<feature type="chain" id="PRO_5038909469" evidence="2">
    <location>
        <begin position="29"/>
        <end position="420"/>
    </location>
</feature>
<sequence length="420" mass="47466">MNVHRMKKKKYGWVCLALILLLVSGCVAQPGSSTGPAGAAEPSPATENTGNQGDIAPGLQETGASSENSAAISDEKSDSMHSGKFFAKNGNILIYYAELQDGIYMVDTAKNTVRRLVKTHSVHKLYFDGTYVYYMPYYYLGRGIYRVDLKGNTEKICTNSSLQLWLTEDKIYFTDQIGFDDINQTPRGNLCTMNKDGTNIQILIKNVGNYFSIQDEWIYYTHLSNRDLYRAVLDGSRSECLAQGRTYITAADNDYLIYTDYEDGETQHLLNNRTGENIILGQFGGGSRYNGQFYIVTEERGPNGIPSSTGWSVFRVDQKAGKAVKLAFLEMDRFGLDGMSYVYGDWLYFYTMDGGPTGQRGTYRVKWPCDDYEAEYLVDGYLFYLDGYGYYIEEDENAQPPTFARINLQTGEVSRWSFQE</sequence>
<protein>
    <submittedName>
        <fullName evidence="4">DUF5050 domain-containing protein</fullName>
    </submittedName>
</protein>
<dbReference type="EMBL" id="CP046996">
    <property type="protein sequence ID" value="QGZ99792.1"/>
    <property type="molecule type" value="Genomic_DNA"/>
</dbReference>
<reference evidence="4 5" key="1">
    <citation type="submission" date="2019-12" db="EMBL/GenBank/DDBJ databases">
        <title>Sequence classification of anaerobic respiratory reductive dehalogenases: First we see many, then we see few.</title>
        <authorList>
            <person name="Molenda O."/>
            <person name="Puentes Jacome L.A."/>
            <person name="Cao X."/>
            <person name="Nesbo C.L."/>
            <person name="Tang S."/>
            <person name="Morson N."/>
            <person name="Patron J."/>
            <person name="Lomheim L."/>
            <person name="Wishart D.S."/>
            <person name="Edwards E.A."/>
        </authorList>
    </citation>
    <scope>NUCLEOTIDE SEQUENCE [LARGE SCALE GENOMIC DNA]</scope>
    <source>
        <strain evidence="4 5">12DCA</strain>
    </source>
</reference>
<dbReference type="RefSeq" id="WP_025205242.1">
    <property type="nucleotide sequence ID" value="NZ_CP046996.1"/>
</dbReference>
<dbReference type="SUPFAM" id="SSF69304">
    <property type="entry name" value="Tricorn protease N-terminal domain"/>
    <property type="match status" value="1"/>
</dbReference>
<dbReference type="InterPro" id="IPR011042">
    <property type="entry name" value="6-blade_b-propeller_TolB-like"/>
</dbReference>
<accession>A0A857DG43</accession>
<gene>
    <name evidence="4" type="ORF">GQ588_03580</name>
</gene>
<evidence type="ECO:0000259" key="3">
    <source>
        <dbReference type="Pfam" id="PF16472"/>
    </source>
</evidence>
<organism evidence="4 5">
    <name type="scientific">Dehalobacter restrictus</name>
    <dbReference type="NCBI Taxonomy" id="55583"/>
    <lineage>
        <taxon>Bacteria</taxon>
        <taxon>Bacillati</taxon>
        <taxon>Bacillota</taxon>
        <taxon>Clostridia</taxon>
        <taxon>Eubacteriales</taxon>
        <taxon>Desulfitobacteriaceae</taxon>
        <taxon>Dehalobacter</taxon>
    </lineage>
</organism>
<name>A0A857DG43_9FIRM</name>
<keyword evidence="2" id="KW-0732">Signal</keyword>
<feature type="region of interest" description="Disordered" evidence="1">
    <location>
        <begin position="33"/>
        <end position="76"/>
    </location>
</feature>
<feature type="signal peptide" evidence="2">
    <location>
        <begin position="1"/>
        <end position="28"/>
    </location>
</feature>
<dbReference type="Pfam" id="PF16472">
    <property type="entry name" value="DUF5050"/>
    <property type="match status" value="1"/>
</dbReference>
<evidence type="ECO:0000313" key="5">
    <source>
        <dbReference type="Proteomes" id="UP000430508"/>
    </source>
</evidence>
<dbReference type="AlphaFoldDB" id="A0A857DG43"/>
<proteinExistence type="predicted"/>
<evidence type="ECO:0000313" key="4">
    <source>
        <dbReference type="EMBL" id="QGZ99792.1"/>
    </source>
</evidence>
<evidence type="ECO:0000256" key="1">
    <source>
        <dbReference type="SAM" id="MobiDB-lite"/>
    </source>
</evidence>